<keyword evidence="16" id="KW-1185">Reference proteome</keyword>
<keyword evidence="4 13" id="KW-0808">Transferase</keyword>
<keyword evidence="5 13" id="KW-0479">Metal-binding</keyword>
<dbReference type="AlphaFoldDB" id="A0A177TKM1"/>
<dbReference type="EMBL" id="LWDF02000431">
    <property type="protein sequence ID" value="KAE8248772.1"/>
    <property type="molecule type" value="Genomic_DNA"/>
</dbReference>
<dbReference type="PANTHER" id="PTHR20973">
    <property type="entry name" value="NON-SMC ELEMENT 1-RELATED"/>
    <property type="match status" value="1"/>
</dbReference>
<feature type="compositionally biased region" description="Low complexity" evidence="14">
    <location>
        <begin position="293"/>
        <end position="306"/>
    </location>
</feature>
<evidence type="ECO:0000313" key="16">
    <source>
        <dbReference type="Proteomes" id="UP000077521"/>
    </source>
</evidence>
<name>A0A177TKM1_9BASI</name>
<feature type="compositionally biased region" description="Basic residues" evidence="14">
    <location>
        <begin position="360"/>
        <end position="369"/>
    </location>
</feature>
<reference evidence="15" key="1">
    <citation type="submission" date="2016-04" db="EMBL/GenBank/DDBJ databases">
        <authorList>
            <person name="Nguyen H.D."/>
            <person name="Samba Siva P."/>
            <person name="Cullis J."/>
            <person name="Levesque C.A."/>
            <person name="Hambleton S."/>
        </authorList>
    </citation>
    <scope>NUCLEOTIDE SEQUENCE</scope>
    <source>
        <strain evidence="15">DAOMC 236416</strain>
    </source>
</reference>
<dbReference type="OrthoDB" id="185455at2759"/>
<comment type="catalytic activity">
    <reaction evidence="1 13">
        <text>S-ubiquitinyl-[E2 ubiquitin-conjugating enzyme]-L-cysteine + [acceptor protein]-L-lysine = [E2 ubiquitin-conjugating enzyme]-L-cysteine + N(6)-ubiquitinyl-[acceptor protein]-L-lysine.</text>
        <dbReference type="EC" id="2.3.2.27"/>
    </reaction>
</comment>
<evidence type="ECO:0000256" key="9">
    <source>
        <dbReference type="ARBA" id="ARBA00022833"/>
    </source>
</evidence>
<evidence type="ECO:0000256" key="5">
    <source>
        <dbReference type="ARBA" id="ARBA00022723"/>
    </source>
</evidence>
<dbReference type="InterPro" id="IPR011513">
    <property type="entry name" value="Nse1"/>
</dbReference>
<keyword evidence="7 13" id="KW-0863">Zinc-finger</keyword>
<dbReference type="Proteomes" id="UP000077521">
    <property type="component" value="Unassembled WGS sequence"/>
</dbReference>
<accession>A0A177TKM1</accession>
<comment type="subunit">
    <text evidence="13">Component of the Smc5-Smc6 complex.</text>
</comment>
<evidence type="ECO:0000256" key="6">
    <source>
        <dbReference type="ARBA" id="ARBA00022763"/>
    </source>
</evidence>
<evidence type="ECO:0000256" key="3">
    <source>
        <dbReference type="ARBA" id="ARBA00010258"/>
    </source>
</evidence>
<comment type="subcellular location">
    <subcellularLocation>
        <location evidence="2 13">Nucleus</location>
    </subcellularLocation>
</comment>
<evidence type="ECO:0000256" key="7">
    <source>
        <dbReference type="ARBA" id="ARBA00022771"/>
    </source>
</evidence>
<dbReference type="Pfam" id="PF07574">
    <property type="entry name" value="SMC_Nse1"/>
    <property type="match status" value="2"/>
</dbReference>
<evidence type="ECO:0000256" key="2">
    <source>
        <dbReference type="ARBA" id="ARBA00004123"/>
    </source>
</evidence>
<evidence type="ECO:0000256" key="13">
    <source>
        <dbReference type="RuleBase" id="RU368018"/>
    </source>
</evidence>
<keyword evidence="10 13" id="KW-0233">DNA recombination</keyword>
<dbReference type="GO" id="GO:0005634">
    <property type="term" value="C:nucleus"/>
    <property type="evidence" value="ECO:0007669"/>
    <property type="project" value="UniProtKB-SubCell"/>
</dbReference>
<feature type="compositionally biased region" description="Acidic residues" evidence="14">
    <location>
        <begin position="266"/>
        <end position="276"/>
    </location>
</feature>
<evidence type="ECO:0000256" key="8">
    <source>
        <dbReference type="ARBA" id="ARBA00022786"/>
    </source>
</evidence>
<dbReference type="InterPro" id="IPR036388">
    <property type="entry name" value="WH-like_DNA-bd_sf"/>
</dbReference>
<keyword evidence="6 13" id="KW-0227">DNA damage</keyword>
<evidence type="ECO:0000256" key="11">
    <source>
        <dbReference type="ARBA" id="ARBA00023204"/>
    </source>
</evidence>
<keyword evidence="9 13" id="KW-0862">Zinc</keyword>
<sequence length="383" mass="42082">MAASLVKTMWLQAVMSRRLVTDKESRAIYNSACKLVGLPTENYRDDLSMIVEALSNIGLELRQMQDEVDGRTMVGVVNAKGDALAQLGTGYTPAELVYIKALIEAIYTAPRSSYSVSSLEALALESDNSLTKKAREEVLANLVRHDWLRKSKSGRYALGVRAIMELQTYLKHEYEDNALQCFICNDIITMGNVCATDTPELSCSVQVHLHCEPRLKAKASTARLAGKCPECKQDWAPWPFGLPAAEELAKRKSTFGRDGDASGLQVDDEDFDDFDDPSQSAAAPSSSRRKRSSAAANTSTSSSSRTKTSRGKKRAVEDEDDEEEEEEDEEEQEEEEEVSTRGKRRVASGSRAAAPTSSAAKRRSPRKGAKSGGYIDDEVDESE</sequence>
<proteinExistence type="inferred from homology"/>
<evidence type="ECO:0000256" key="4">
    <source>
        <dbReference type="ARBA" id="ARBA00022679"/>
    </source>
</evidence>
<dbReference type="GO" id="GO:0061630">
    <property type="term" value="F:ubiquitin protein ligase activity"/>
    <property type="evidence" value="ECO:0007669"/>
    <property type="project" value="UniProtKB-EC"/>
</dbReference>
<gene>
    <name evidence="15" type="ORF">A4X13_0g5482</name>
</gene>
<dbReference type="EC" id="2.3.2.27" evidence="13"/>
<dbReference type="Gene3D" id="3.30.40.10">
    <property type="entry name" value="Zinc/RING finger domain, C3HC4 (zinc finger)"/>
    <property type="match status" value="1"/>
</dbReference>
<comment type="similarity">
    <text evidence="3 13">Belongs to the NSE1 family.</text>
</comment>
<reference evidence="15" key="2">
    <citation type="journal article" date="2019" name="IMA Fungus">
        <title>Genome sequencing and comparison of five Tilletia species to identify candidate genes for the detection of regulated species infecting wheat.</title>
        <authorList>
            <person name="Nguyen H.D.T."/>
            <person name="Sultana T."/>
            <person name="Kesanakurti P."/>
            <person name="Hambleton S."/>
        </authorList>
    </citation>
    <scope>NUCLEOTIDE SEQUENCE</scope>
    <source>
        <strain evidence="15">DAOMC 236416</strain>
    </source>
</reference>
<keyword evidence="8 13" id="KW-0833">Ubl conjugation pathway</keyword>
<feature type="region of interest" description="Disordered" evidence="14">
    <location>
        <begin position="255"/>
        <end position="383"/>
    </location>
</feature>
<keyword evidence="12 13" id="KW-0539">Nucleus</keyword>
<keyword evidence="11 13" id="KW-0234">DNA repair</keyword>
<dbReference type="Gene3D" id="3.90.1150.220">
    <property type="match status" value="1"/>
</dbReference>
<dbReference type="InterPro" id="IPR013083">
    <property type="entry name" value="Znf_RING/FYVE/PHD"/>
</dbReference>
<evidence type="ECO:0000313" key="15">
    <source>
        <dbReference type="EMBL" id="KAE8248772.1"/>
    </source>
</evidence>
<evidence type="ECO:0000256" key="10">
    <source>
        <dbReference type="ARBA" id="ARBA00023172"/>
    </source>
</evidence>
<evidence type="ECO:0000256" key="12">
    <source>
        <dbReference type="ARBA" id="ARBA00023242"/>
    </source>
</evidence>
<comment type="caution">
    <text evidence="15">The sequence shown here is derived from an EMBL/GenBank/DDBJ whole genome shotgun (WGS) entry which is preliminary data.</text>
</comment>
<dbReference type="Gene3D" id="1.10.10.10">
    <property type="entry name" value="Winged helix-like DNA-binding domain superfamily/Winged helix DNA-binding domain"/>
    <property type="match status" value="1"/>
</dbReference>
<comment type="function">
    <text evidence="13">Acts in a DNA repair pathway for removal of UV-induced DNA damage that is distinct from classical nucleotide excision repair and in repair of ionizing radiation damage. Functions in homologous recombination repair of DNA double strand breaks and in recovery of stalled replication forks.</text>
</comment>
<dbReference type="GO" id="GO:0000724">
    <property type="term" value="P:double-strand break repair via homologous recombination"/>
    <property type="evidence" value="ECO:0007669"/>
    <property type="project" value="TreeGrafter"/>
</dbReference>
<dbReference type="PANTHER" id="PTHR20973:SF0">
    <property type="entry name" value="NON-STRUCTURAL MAINTENANCE OF CHROMOSOMES ELEMENT 1 HOMOLOG"/>
    <property type="match status" value="1"/>
</dbReference>
<protein>
    <recommendedName>
        <fullName evidence="13">Non-structural maintenance of chromosomes element 1 homolog</fullName>
        <ecNumber evidence="13">2.3.2.27</ecNumber>
    </recommendedName>
</protein>
<evidence type="ECO:0000256" key="1">
    <source>
        <dbReference type="ARBA" id="ARBA00000900"/>
    </source>
</evidence>
<dbReference type="GO" id="GO:0030915">
    <property type="term" value="C:Smc5-Smc6 complex"/>
    <property type="evidence" value="ECO:0007669"/>
    <property type="project" value="UniProtKB-UniRule"/>
</dbReference>
<feature type="compositionally biased region" description="Acidic residues" evidence="14">
    <location>
        <begin position="317"/>
        <end position="337"/>
    </location>
</feature>
<evidence type="ECO:0000256" key="14">
    <source>
        <dbReference type="SAM" id="MobiDB-lite"/>
    </source>
</evidence>
<dbReference type="FunFam" id="1.10.10.10:FF:000270">
    <property type="entry name" value="Non-structural maintenance of chromosomes element 1 homolog"/>
    <property type="match status" value="1"/>
</dbReference>
<organism evidence="15 16">
    <name type="scientific">Tilletia indica</name>
    <dbReference type="NCBI Taxonomy" id="43049"/>
    <lineage>
        <taxon>Eukaryota</taxon>
        <taxon>Fungi</taxon>
        <taxon>Dikarya</taxon>
        <taxon>Basidiomycota</taxon>
        <taxon>Ustilaginomycotina</taxon>
        <taxon>Exobasidiomycetes</taxon>
        <taxon>Tilletiales</taxon>
        <taxon>Tilletiaceae</taxon>
        <taxon>Tilletia</taxon>
    </lineage>
</organism>
<dbReference type="GO" id="GO:0008270">
    <property type="term" value="F:zinc ion binding"/>
    <property type="evidence" value="ECO:0007669"/>
    <property type="project" value="UniProtKB-KW"/>
</dbReference>